<dbReference type="InterPro" id="IPR003680">
    <property type="entry name" value="Flavodoxin_fold"/>
</dbReference>
<dbReference type="RefSeq" id="WP_073082145.1">
    <property type="nucleotide sequence ID" value="NZ_FRBL01000005.1"/>
</dbReference>
<sequence length="201" mass="23268">MARVLIIFAHPALEKSRMHAHLVPMIRNMQGITFNDLYEKYPDLDIDISREQDLLARHDIILMQHPLYWYNAPAIIRQWQDLVLEHGWAYGHSAKALKGKYMSNIISTGSQVKDYQKGGRHGFPLEHFMLPFSQTAVICKMNYISPYTIYGVHRMDKSDIVEEVQKLRSMLEILKAPDFDLSTLDAVNNLNELIKEPVQTS</sequence>
<evidence type="ECO:0000313" key="4">
    <source>
        <dbReference type="Proteomes" id="UP000184420"/>
    </source>
</evidence>
<accession>A0A1M7E5N3</accession>
<dbReference type="Gene3D" id="3.40.50.360">
    <property type="match status" value="1"/>
</dbReference>
<dbReference type="InterPro" id="IPR029039">
    <property type="entry name" value="Flavoprotein-like_sf"/>
</dbReference>
<dbReference type="GO" id="GO:0003955">
    <property type="term" value="F:NAD(P)H dehydrogenase (quinone) activity"/>
    <property type="evidence" value="ECO:0007669"/>
    <property type="project" value="TreeGrafter"/>
</dbReference>
<dbReference type="AlphaFoldDB" id="A0A1M7E5N3"/>
<evidence type="ECO:0000259" key="2">
    <source>
        <dbReference type="Pfam" id="PF02525"/>
    </source>
</evidence>
<evidence type="ECO:0000256" key="1">
    <source>
        <dbReference type="ARBA" id="ARBA00023002"/>
    </source>
</evidence>
<dbReference type="SUPFAM" id="SSF52218">
    <property type="entry name" value="Flavoproteins"/>
    <property type="match status" value="1"/>
</dbReference>
<feature type="domain" description="Flavodoxin-like fold" evidence="2">
    <location>
        <begin position="3"/>
        <end position="169"/>
    </location>
</feature>
<dbReference type="PANTHER" id="PTHR47307:SF1">
    <property type="entry name" value="GLUTATHIONE-REGULATED POTASSIUM-EFFLUX SYSTEM ANCILLARY PROTEIN KEFG"/>
    <property type="match status" value="1"/>
</dbReference>
<organism evidence="3 4">
    <name type="scientific">Chitinophaga jiangningensis</name>
    <dbReference type="NCBI Taxonomy" id="1419482"/>
    <lineage>
        <taxon>Bacteria</taxon>
        <taxon>Pseudomonadati</taxon>
        <taxon>Bacteroidota</taxon>
        <taxon>Chitinophagia</taxon>
        <taxon>Chitinophagales</taxon>
        <taxon>Chitinophagaceae</taxon>
        <taxon>Chitinophaga</taxon>
    </lineage>
</organism>
<name>A0A1M7E5N3_9BACT</name>
<gene>
    <name evidence="3" type="ORF">SAMN05444266_105294</name>
</gene>
<dbReference type="GO" id="GO:0010181">
    <property type="term" value="F:FMN binding"/>
    <property type="evidence" value="ECO:0007669"/>
    <property type="project" value="TreeGrafter"/>
</dbReference>
<keyword evidence="1" id="KW-0560">Oxidoreductase</keyword>
<reference evidence="3 4" key="1">
    <citation type="submission" date="2016-11" db="EMBL/GenBank/DDBJ databases">
        <authorList>
            <person name="Jaros S."/>
            <person name="Januszkiewicz K."/>
            <person name="Wedrychowicz H."/>
        </authorList>
    </citation>
    <scope>NUCLEOTIDE SEQUENCE [LARGE SCALE GENOMIC DNA]</scope>
    <source>
        <strain evidence="3 4">DSM 27406</strain>
    </source>
</reference>
<evidence type="ECO:0000313" key="3">
    <source>
        <dbReference type="EMBL" id="SHL87075.1"/>
    </source>
</evidence>
<dbReference type="STRING" id="1419482.SAMN05444266_105294"/>
<dbReference type="InterPro" id="IPR046980">
    <property type="entry name" value="KefG/KefF"/>
</dbReference>
<dbReference type="Pfam" id="PF02525">
    <property type="entry name" value="Flavodoxin_2"/>
    <property type="match status" value="1"/>
</dbReference>
<dbReference type="OrthoDB" id="652200at2"/>
<protein>
    <submittedName>
        <fullName evidence="3">Kef-type potassium/proton antiporter accessory protein, CPA2 family</fullName>
    </submittedName>
</protein>
<dbReference type="Proteomes" id="UP000184420">
    <property type="component" value="Unassembled WGS sequence"/>
</dbReference>
<proteinExistence type="predicted"/>
<dbReference type="PANTHER" id="PTHR47307">
    <property type="entry name" value="GLUTATHIONE-REGULATED POTASSIUM-EFFLUX SYSTEM ANCILLARY PROTEIN KEFG"/>
    <property type="match status" value="1"/>
</dbReference>
<dbReference type="EMBL" id="FRBL01000005">
    <property type="protein sequence ID" value="SHL87075.1"/>
    <property type="molecule type" value="Genomic_DNA"/>
</dbReference>
<dbReference type="GO" id="GO:0009055">
    <property type="term" value="F:electron transfer activity"/>
    <property type="evidence" value="ECO:0007669"/>
    <property type="project" value="TreeGrafter"/>
</dbReference>
<keyword evidence="4" id="KW-1185">Reference proteome</keyword>